<reference evidence="1" key="1">
    <citation type="journal article" date="2015" name="Nature">
        <title>Complex archaea that bridge the gap between prokaryotes and eukaryotes.</title>
        <authorList>
            <person name="Spang A."/>
            <person name="Saw J.H."/>
            <person name="Jorgensen S.L."/>
            <person name="Zaremba-Niedzwiedzka K."/>
            <person name="Martijn J."/>
            <person name="Lind A.E."/>
            <person name="van Eijk R."/>
            <person name="Schleper C."/>
            <person name="Guy L."/>
            <person name="Ettema T.J."/>
        </authorList>
    </citation>
    <scope>NUCLEOTIDE SEQUENCE</scope>
</reference>
<dbReference type="AlphaFoldDB" id="A0A0F8XZR2"/>
<proteinExistence type="predicted"/>
<comment type="caution">
    <text evidence="1">The sequence shown here is derived from an EMBL/GenBank/DDBJ whole genome shotgun (WGS) entry which is preliminary data.</text>
</comment>
<name>A0A0F8XZR2_9ZZZZ</name>
<protein>
    <submittedName>
        <fullName evidence="1">Uncharacterized protein</fullName>
    </submittedName>
</protein>
<organism evidence="1">
    <name type="scientific">marine sediment metagenome</name>
    <dbReference type="NCBI Taxonomy" id="412755"/>
    <lineage>
        <taxon>unclassified sequences</taxon>
        <taxon>metagenomes</taxon>
        <taxon>ecological metagenomes</taxon>
    </lineage>
</organism>
<dbReference type="EMBL" id="LAZR01056247">
    <property type="protein sequence ID" value="KKK74587.1"/>
    <property type="molecule type" value="Genomic_DNA"/>
</dbReference>
<evidence type="ECO:0000313" key="1">
    <source>
        <dbReference type="EMBL" id="KKK74587.1"/>
    </source>
</evidence>
<sequence length="34" mass="3624">MKSKAEVGIFVAVLLLLGMTVLEFARLAALASNF</sequence>
<accession>A0A0F8XZR2</accession>
<gene>
    <name evidence="1" type="ORF">LCGC14_2882270</name>
</gene>